<comment type="caution">
    <text evidence="2">The sequence shown here is derived from an EMBL/GenBank/DDBJ whole genome shotgun (WGS) entry which is preliminary data.</text>
</comment>
<dbReference type="AlphaFoldDB" id="A0A146F763"/>
<evidence type="ECO:0000313" key="2">
    <source>
        <dbReference type="EMBL" id="GAT21875.1"/>
    </source>
</evidence>
<evidence type="ECO:0000313" key="3">
    <source>
        <dbReference type="Proteomes" id="UP000075230"/>
    </source>
</evidence>
<reference evidence="2 3" key="1">
    <citation type="journal article" date="2016" name="DNA Res.">
        <title>Genome sequence of Aspergillus luchuensis NBRC 4314.</title>
        <authorList>
            <person name="Yamada O."/>
            <person name="Machida M."/>
            <person name="Hosoyama A."/>
            <person name="Goto M."/>
            <person name="Takahashi T."/>
            <person name="Futagami T."/>
            <person name="Yamagata Y."/>
            <person name="Takeuchi M."/>
            <person name="Kobayashi T."/>
            <person name="Koike H."/>
            <person name="Abe K."/>
            <person name="Asai K."/>
            <person name="Arita M."/>
            <person name="Fujita N."/>
            <person name="Fukuda K."/>
            <person name="Higa K."/>
            <person name="Horikawa H."/>
            <person name="Ishikawa T."/>
            <person name="Jinno K."/>
            <person name="Kato Y."/>
            <person name="Kirimura K."/>
            <person name="Mizutani O."/>
            <person name="Nakasone K."/>
            <person name="Sano M."/>
            <person name="Shiraishi Y."/>
            <person name="Tsukahara M."/>
            <person name="Gomi K."/>
        </authorList>
    </citation>
    <scope>NUCLEOTIDE SEQUENCE [LARGE SCALE GENOMIC DNA]</scope>
    <source>
        <strain evidence="2 3">RIB 2604</strain>
    </source>
</reference>
<protein>
    <recommendedName>
        <fullName evidence="1">Endonuclease/exonuclease/phosphatase domain-containing protein</fullName>
    </recommendedName>
</protein>
<gene>
    <name evidence="2" type="ORF">RIB2604_01200240</name>
</gene>
<sequence>MQYCTQDGFERPTLCYRTWKAITVGTVQVIPDLVAVKIWTANIQYLVFSIYIPPITLLQPTHDSSAQQLLDTIQTTIEEHSNSTHRTTKLILAGDLNRHHPAWNHQPIAPRLIEHADELINFFQTHRLQWCLPRGTPTYWALHNPGQSSTIDLTVTDDSARLIRCQLYHDNYGSDHRGTLSEWDLQPRRNKPSIPKRAYDRANWEKIGQDIQSQTTTLPTILSTTVTTADLDQAVEKLISSTVAALDRHIPRHRPSPYAKWWLSPALKVQQIEVNQARRRWQSSCADLGL</sequence>
<dbReference type="GO" id="GO:0003824">
    <property type="term" value="F:catalytic activity"/>
    <property type="evidence" value="ECO:0007669"/>
    <property type="project" value="InterPro"/>
</dbReference>
<dbReference type="Gene3D" id="3.60.10.10">
    <property type="entry name" value="Endonuclease/exonuclease/phosphatase"/>
    <property type="match status" value="1"/>
</dbReference>
<dbReference type="EMBL" id="BCWF01000012">
    <property type="protein sequence ID" value="GAT21875.1"/>
    <property type="molecule type" value="Genomic_DNA"/>
</dbReference>
<evidence type="ECO:0000259" key="1">
    <source>
        <dbReference type="Pfam" id="PF14529"/>
    </source>
</evidence>
<name>A0A146F763_ASPKA</name>
<dbReference type="InterPro" id="IPR036691">
    <property type="entry name" value="Endo/exonu/phosph_ase_sf"/>
</dbReference>
<dbReference type="Proteomes" id="UP000075230">
    <property type="component" value="Unassembled WGS sequence"/>
</dbReference>
<dbReference type="Pfam" id="PF14529">
    <property type="entry name" value="Exo_endo_phos_2"/>
    <property type="match status" value="1"/>
</dbReference>
<accession>A0A146F763</accession>
<reference evidence="3" key="2">
    <citation type="submission" date="2016-02" db="EMBL/GenBank/DDBJ databases">
        <title>Genome sequencing of Aspergillus luchuensis NBRC 4314.</title>
        <authorList>
            <person name="Yamada O."/>
        </authorList>
    </citation>
    <scope>NUCLEOTIDE SEQUENCE [LARGE SCALE GENOMIC DNA]</scope>
    <source>
        <strain evidence="3">RIB 2604</strain>
    </source>
</reference>
<feature type="domain" description="Endonuclease/exonuclease/phosphatase" evidence="1">
    <location>
        <begin position="46"/>
        <end position="178"/>
    </location>
</feature>
<organism evidence="2 3">
    <name type="scientific">Aspergillus kawachii</name>
    <name type="common">White koji mold</name>
    <name type="synonym">Aspergillus awamori var. kawachi</name>
    <dbReference type="NCBI Taxonomy" id="1069201"/>
    <lineage>
        <taxon>Eukaryota</taxon>
        <taxon>Fungi</taxon>
        <taxon>Dikarya</taxon>
        <taxon>Ascomycota</taxon>
        <taxon>Pezizomycotina</taxon>
        <taxon>Eurotiomycetes</taxon>
        <taxon>Eurotiomycetidae</taxon>
        <taxon>Eurotiales</taxon>
        <taxon>Aspergillaceae</taxon>
        <taxon>Aspergillus</taxon>
        <taxon>Aspergillus subgen. Circumdati</taxon>
    </lineage>
</organism>
<proteinExistence type="predicted"/>
<dbReference type="SUPFAM" id="SSF56219">
    <property type="entry name" value="DNase I-like"/>
    <property type="match status" value="1"/>
</dbReference>
<dbReference type="InterPro" id="IPR005135">
    <property type="entry name" value="Endo/exonuclease/phosphatase"/>
</dbReference>